<dbReference type="Proteomes" id="UP001501183">
    <property type="component" value="Unassembled WGS sequence"/>
</dbReference>
<dbReference type="SUPFAM" id="SSF46689">
    <property type="entry name" value="Homeodomain-like"/>
    <property type="match status" value="1"/>
</dbReference>
<comment type="caution">
    <text evidence="4">The sequence shown here is derived from an EMBL/GenBank/DDBJ whole genome shotgun (WGS) entry which is preliminary data.</text>
</comment>
<sequence length="207" mass="22190">MVGMTSSARVYAGVEGDRRRAERRAQLIDAGLDLLGAPDGEPALSVRGVCKHAGLATRYFYESFTDRDALTVAVYDHAVERIAATTLRAIAEAPQAERAVVRAAVATIVREISGDPRLGRLLFSGPVNSVLAHKRLESARMFAGLTTAQAVDFYDLPAGPDVDLVAHFVVGGFAQILTAWLDEVLEIDPDALVERCTDLMLAVAAAR</sequence>
<reference evidence="5" key="1">
    <citation type="journal article" date="2019" name="Int. J. Syst. Evol. Microbiol.">
        <title>The Global Catalogue of Microorganisms (GCM) 10K type strain sequencing project: providing services to taxonomists for standard genome sequencing and annotation.</title>
        <authorList>
            <consortium name="The Broad Institute Genomics Platform"/>
            <consortium name="The Broad Institute Genome Sequencing Center for Infectious Disease"/>
            <person name="Wu L."/>
            <person name="Ma J."/>
        </authorList>
    </citation>
    <scope>NUCLEOTIDE SEQUENCE [LARGE SCALE GENOMIC DNA]</scope>
    <source>
        <strain evidence="5">JCM 32206</strain>
    </source>
</reference>
<proteinExistence type="predicted"/>
<evidence type="ECO:0000259" key="3">
    <source>
        <dbReference type="PROSITE" id="PS50977"/>
    </source>
</evidence>
<dbReference type="InterPro" id="IPR009057">
    <property type="entry name" value="Homeodomain-like_sf"/>
</dbReference>
<keyword evidence="1 2" id="KW-0238">DNA-binding</keyword>
<evidence type="ECO:0000313" key="5">
    <source>
        <dbReference type="Proteomes" id="UP001501183"/>
    </source>
</evidence>
<protein>
    <submittedName>
        <fullName evidence="4">TetR/AcrR family transcriptional regulator</fullName>
    </submittedName>
</protein>
<feature type="DNA-binding region" description="H-T-H motif" evidence="2">
    <location>
        <begin position="45"/>
        <end position="64"/>
    </location>
</feature>
<dbReference type="InterPro" id="IPR001647">
    <property type="entry name" value="HTH_TetR"/>
</dbReference>
<dbReference type="Gene3D" id="1.10.357.10">
    <property type="entry name" value="Tetracycline Repressor, domain 2"/>
    <property type="match status" value="1"/>
</dbReference>
<evidence type="ECO:0000256" key="2">
    <source>
        <dbReference type="PROSITE-ProRule" id="PRU00335"/>
    </source>
</evidence>
<dbReference type="EMBL" id="BAABFB010000029">
    <property type="protein sequence ID" value="GAA4477026.1"/>
    <property type="molecule type" value="Genomic_DNA"/>
</dbReference>
<dbReference type="RefSeq" id="WP_345343976.1">
    <property type="nucleotide sequence ID" value="NZ_BAABFB010000029.1"/>
</dbReference>
<dbReference type="PANTHER" id="PTHR43479:SF11">
    <property type="entry name" value="ACREF_ENVCD OPERON REPRESSOR-RELATED"/>
    <property type="match status" value="1"/>
</dbReference>
<dbReference type="InterPro" id="IPR050624">
    <property type="entry name" value="HTH-type_Tx_Regulator"/>
</dbReference>
<organism evidence="4 5">
    <name type="scientific">Rhodococcus olei</name>
    <dbReference type="NCBI Taxonomy" id="2161675"/>
    <lineage>
        <taxon>Bacteria</taxon>
        <taxon>Bacillati</taxon>
        <taxon>Actinomycetota</taxon>
        <taxon>Actinomycetes</taxon>
        <taxon>Mycobacteriales</taxon>
        <taxon>Nocardiaceae</taxon>
        <taxon>Rhodococcus</taxon>
    </lineage>
</organism>
<evidence type="ECO:0000313" key="4">
    <source>
        <dbReference type="EMBL" id="GAA4477026.1"/>
    </source>
</evidence>
<feature type="domain" description="HTH tetR-type" evidence="3">
    <location>
        <begin position="21"/>
        <end position="82"/>
    </location>
</feature>
<evidence type="ECO:0000256" key="1">
    <source>
        <dbReference type="ARBA" id="ARBA00023125"/>
    </source>
</evidence>
<gene>
    <name evidence="4" type="ORF">GCM10023094_18360</name>
</gene>
<dbReference type="PANTHER" id="PTHR43479">
    <property type="entry name" value="ACREF/ENVCD OPERON REPRESSOR-RELATED"/>
    <property type="match status" value="1"/>
</dbReference>
<dbReference type="PROSITE" id="PS50977">
    <property type="entry name" value="HTH_TETR_2"/>
    <property type="match status" value="1"/>
</dbReference>
<accession>A0ABP8P0S7</accession>
<keyword evidence="5" id="KW-1185">Reference proteome</keyword>
<name>A0ABP8P0S7_9NOCA</name>